<dbReference type="GeneID" id="25978839"/>
<dbReference type="SUPFAM" id="SSF56112">
    <property type="entry name" value="Protein kinase-like (PK-like)"/>
    <property type="match status" value="1"/>
</dbReference>
<proteinExistence type="predicted"/>
<dbReference type="RefSeq" id="XP_014168571.1">
    <property type="nucleotide sequence ID" value="XM_014313096.1"/>
</dbReference>
<keyword evidence="4" id="KW-1185">Reference proteome</keyword>
<dbReference type="InterPro" id="IPR011009">
    <property type="entry name" value="Kinase-like_dom_sf"/>
</dbReference>
<dbReference type="PANTHER" id="PTHR37171">
    <property type="entry name" value="SERINE/THREONINE-PROTEIN KINASE YRZF-RELATED"/>
    <property type="match status" value="1"/>
</dbReference>
<dbReference type="HOGENOM" id="CLU_010672_2_0_1"/>
<evidence type="ECO:0000313" key="4">
    <source>
        <dbReference type="Proteomes" id="UP000007796"/>
    </source>
</evidence>
<dbReference type="InterPro" id="IPR052396">
    <property type="entry name" value="Meiotic_Drive_Suppr_Kinase"/>
</dbReference>
<evidence type="ECO:0000256" key="1">
    <source>
        <dbReference type="SAM" id="Coils"/>
    </source>
</evidence>
<dbReference type="Gene3D" id="1.10.510.10">
    <property type="entry name" value="Transferase(Phosphotransferase) domain 1"/>
    <property type="match status" value="1"/>
</dbReference>
<keyword evidence="1" id="KW-0175">Coiled coil</keyword>
<dbReference type="EMBL" id="GL629997">
    <property type="protein sequence ID" value="EFW99088.1"/>
    <property type="molecule type" value="Genomic_DNA"/>
</dbReference>
<feature type="compositionally biased region" description="Basic and acidic residues" evidence="2">
    <location>
        <begin position="414"/>
        <end position="428"/>
    </location>
</feature>
<feature type="coiled-coil region" evidence="1">
    <location>
        <begin position="4"/>
        <end position="31"/>
    </location>
</feature>
<sequence>MSTIQDLLQRIEQLEKEKDQERREKEGAQHLNRINRNTTLEEYLRACYEDVLSKICLVTDGYLTTKVPTTSPARKHCPNLVPWDDFESKQDAMIERIDKIFPHDERLFESSAFLQGMGNRLSKRPVQDEASLLFIQNNAIEDPVRLILSKLNDFHPERYGLAIPEQVDFQTTASRLRDPTDMRDTVERDARLRTDQICVYRNSRQKDIAYVIEYKAPHKLHTAHLEQGLRPMNIFEEVVNKQTIPTTEPDKFKHYAELLSAAAIAQTYHYMLEAGLEYGYLTNGDAIVFLEIDWADPKMLRYHLARPSREATEDQEPAWGNAVCQVLAFTIMALQSGYHGNNERVAAAAKCEKWEVDFNYILDKIIKEEEREERSNPTTPGKRKHRRVPSSPEWQPTPIKRRRRNPRQHSPPGDSDRVLRSRNKRDGPEEGAGSGGDSGGGGGVGGSSHAGGSPQAPGGPGDGSGTAGWPSRLAASGNSPREMPGQYCTRACMLSLVNNRLLDSRCPNVAMHRTGMRAKVEDVEKHKKTQKPQRHPISYLQFMDLLREQFSQGLEPGVVVLGKEGACGALFQITLSRYGYTLIAKGVTGGRVPELEKEVAVYQKLRSLQGRGIPVCLGSVDLKPLKQVFYYDLDVRIIRFMLLSYAGTEVRARRDETKARIISTVTLILDEMHCLGVTHGDIRWPNVLQGPDGEINLVDFDRAVFLPAKGQHTLSGIPPNKRRRLMETEGEEPLSAKQEQLSQTAIQQDNGNAHSLFSLDCGRIVGQRV</sequence>
<evidence type="ECO:0008006" key="5">
    <source>
        <dbReference type="Google" id="ProtNLM"/>
    </source>
</evidence>
<evidence type="ECO:0000256" key="2">
    <source>
        <dbReference type="SAM" id="MobiDB-lite"/>
    </source>
</evidence>
<dbReference type="Proteomes" id="UP000007796">
    <property type="component" value="Unassembled WGS sequence"/>
</dbReference>
<protein>
    <recommendedName>
        <fullName evidence="5">Protein kinase domain-containing protein</fullName>
    </recommendedName>
</protein>
<evidence type="ECO:0000313" key="3">
    <source>
        <dbReference type="EMBL" id="EFW99088.1"/>
    </source>
</evidence>
<dbReference type="eggNOG" id="ENOG502SJ0M">
    <property type="taxonomic scope" value="Eukaryota"/>
</dbReference>
<gene>
    <name evidence="3" type="ORF">CMQ_5509</name>
</gene>
<accession>F0XST0</accession>
<dbReference type="PANTHER" id="PTHR37171:SF1">
    <property type="entry name" value="SERINE_THREONINE-PROTEIN KINASE YRZF-RELATED"/>
    <property type="match status" value="1"/>
</dbReference>
<feature type="region of interest" description="Disordered" evidence="2">
    <location>
        <begin position="370"/>
        <end position="482"/>
    </location>
</feature>
<dbReference type="AlphaFoldDB" id="F0XST0"/>
<dbReference type="STRING" id="655863.F0XST0"/>
<reference evidence="3 4" key="1">
    <citation type="journal article" date="2011" name="Proc. Natl. Acad. Sci. U.S.A.">
        <title>Genome and transcriptome analyses of the mountain pine beetle-fungal symbiont Grosmannia clavigera, a lodgepole pine pathogen.</title>
        <authorList>
            <person name="DiGuistini S."/>
            <person name="Wang Y."/>
            <person name="Liao N.Y."/>
            <person name="Taylor G."/>
            <person name="Tanguay P."/>
            <person name="Feau N."/>
            <person name="Henrissat B."/>
            <person name="Chan S.K."/>
            <person name="Hesse-Orce U."/>
            <person name="Alamouti S.M."/>
            <person name="Tsui C.K.M."/>
            <person name="Docking R.T."/>
            <person name="Levasseur A."/>
            <person name="Haridas S."/>
            <person name="Robertson G."/>
            <person name="Birol I."/>
            <person name="Holt R.A."/>
            <person name="Marra M.A."/>
            <person name="Hamelin R.C."/>
            <person name="Hirst M."/>
            <person name="Jones S.J.M."/>
            <person name="Bohlmann J."/>
            <person name="Breuil C."/>
        </authorList>
    </citation>
    <scope>NUCLEOTIDE SEQUENCE [LARGE SCALE GENOMIC DNA]</scope>
    <source>
        <strain evidence="4">kw1407 / UAMH 11150</strain>
    </source>
</reference>
<name>F0XST0_GROCL</name>
<dbReference type="InParanoid" id="F0XST0"/>
<dbReference type="OrthoDB" id="411394at2759"/>
<organism evidence="4">
    <name type="scientific">Grosmannia clavigera (strain kw1407 / UAMH 11150)</name>
    <name type="common">Blue stain fungus</name>
    <name type="synonym">Graphiocladiella clavigera</name>
    <dbReference type="NCBI Taxonomy" id="655863"/>
    <lineage>
        <taxon>Eukaryota</taxon>
        <taxon>Fungi</taxon>
        <taxon>Dikarya</taxon>
        <taxon>Ascomycota</taxon>
        <taxon>Pezizomycotina</taxon>
        <taxon>Sordariomycetes</taxon>
        <taxon>Sordariomycetidae</taxon>
        <taxon>Ophiostomatales</taxon>
        <taxon>Ophiostomataceae</taxon>
        <taxon>Leptographium</taxon>
    </lineage>
</organism>
<feature type="compositionally biased region" description="Gly residues" evidence="2">
    <location>
        <begin position="430"/>
        <end position="449"/>
    </location>
</feature>